<dbReference type="Proteomes" id="UP000438429">
    <property type="component" value="Unassembled WGS sequence"/>
</dbReference>
<reference evidence="2 3" key="1">
    <citation type="submission" date="2019-06" db="EMBL/GenBank/DDBJ databases">
        <title>Draft genomes of female and male turbot (Scophthalmus maximus).</title>
        <authorList>
            <person name="Xu H."/>
            <person name="Xu X.-W."/>
            <person name="Shao C."/>
            <person name="Chen S."/>
        </authorList>
    </citation>
    <scope>NUCLEOTIDE SEQUENCE [LARGE SCALE GENOMIC DNA]</scope>
    <source>
        <strain evidence="2">Ysfricsl-2016a</strain>
        <tissue evidence="2">Blood</tissue>
    </source>
</reference>
<dbReference type="AlphaFoldDB" id="A0A6A4S6D1"/>
<evidence type="ECO:0000313" key="2">
    <source>
        <dbReference type="EMBL" id="KAF0026822.1"/>
    </source>
</evidence>
<organism evidence="2 3">
    <name type="scientific">Scophthalmus maximus</name>
    <name type="common">Turbot</name>
    <name type="synonym">Psetta maxima</name>
    <dbReference type="NCBI Taxonomy" id="52904"/>
    <lineage>
        <taxon>Eukaryota</taxon>
        <taxon>Metazoa</taxon>
        <taxon>Chordata</taxon>
        <taxon>Craniata</taxon>
        <taxon>Vertebrata</taxon>
        <taxon>Euteleostomi</taxon>
        <taxon>Actinopterygii</taxon>
        <taxon>Neopterygii</taxon>
        <taxon>Teleostei</taxon>
        <taxon>Neoteleostei</taxon>
        <taxon>Acanthomorphata</taxon>
        <taxon>Carangaria</taxon>
        <taxon>Pleuronectiformes</taxon>
        <taxon>Pleuronectoidei</taxon>
        <taxon>Scophthalmidae</taxon>
        <taxon>Scophthalmus</taxon>
    </lineage>
</organism>
<comment type="caution">
    <text evidence="2">The sequence shown here is derived from an EMBL/GenBank/DDBJ whole genome shotgun (WGS) entry which is preliminary data.</text>
</comment>
<name>A0A6A4S6D1_SCOMX</name>
<feature type="region of interest" description="Disordered" evidence="1">
    <location>
        <begin position="1"/>
        <end position="66"/>
    </location>
</feature>
<proteinExistence type="predicted"/>
<feature type="compositionally biased region" description="Polar residues" evidence="1">
    <location>
        <begin position="28"/>
        <end position="37"/>
    </location>
</feature>
<accession>A0A6A4S6D1</accession>
<evidence type="ECO:0000313" key="3">
    <source>
        <dbReference type="Proteomes" id="UP000438429"/>
    </source>
</evidence>
<gene>
    <name evidence="2" type="ORF">F2P81_021559</name>
</gene>
<evidence type="ECO:0000256" key="1">
    <source>
        <dbReference type="SAM" id="MobiDB-lite"/>
    </source>
</evidence>
<dbReference type="EMBL" id="VEVO01000019">
    <property type="protein sequence ID" value="KAF0026822.1"/>
    <property type="molecule type" value="Genomic_DNA"/>
</dbReference>
<sequence>MFPGETRHSSQSKLCRRRPKGRCERTNRNVGDTSNEGTPDKGRTSSSSKATITDEFMWGDPLAVAT</sequence>
<protein>
    <submittedName>
        <fullName evidence="2">Uncharacterized protein</fullName>
    </submittedName>
</protein>